<organism evidence="1 2">
    <name type="scientific">Willisornis vidua</name>
    <name type="common">Xingu scale-backed antbird</name>
    <dbReference type="NCBI Taxonomy" id="1566151"/>
    <lineage>
        <taxon>Eukaryota</taxon>
        <taxon>Metazoa</taxon>
        <taxon>Chordata</taxon>
        <taxon>Craniata</taxon>
        <taxon>Vertebrata</taxon>
        <taxon>Euteleostomi</taxon>
        <taxon>Archelosauria</taxon>
        <taxon>Archosauria</taxon>
        <taxon>Dinosauria</taxon>
        <taxon>Saurischia</taxon>
        <taxon>Theropoda</taxon>
        <taxon>Coelurosauria</taxon>
        <taxon>Aves</taxon>
        <taxon>Neognathae</taxon>
        <taxon>Neoaves</taxon>
        <taxon>Telluraves</taxon>
        <taxon>Australaves</taxon>
        <taxon>Passeriformes</taxon>
        <taxon>Thamnophilidae</taxon>
        <taxon>Willisornis</taxon>
    </lineage>
</organism>
<protein>
    <submittedName>
        <fullName evidence="1">Uncharacterized protein</fullName>
    </submittedName>
</protein>
<keyword evidence="2" id="KW-1185">Reference proteome</keyword>
<sequence length="77" mass="9023">MFEAQDGSDSDRSCWPVSSALTARLRRLVTVYQRCNRKELPARAEMLVPGNHGYWLQDDMFRRASEMDSVNKEMQKR</sequence>
<accession>A0ABQ9DZI2</accession>
<proteinExistence type="predicted"/>
<evidence type="ECO:0000313" key="2">
    <source>
        <dbReference type="Proteomes" id="UP001145742"/>
    </source>
</evidence>
<reference evidence="1" key="1">
    <citation type="submission" date="2019-10" db="EMBL/GenBank/DDBJ databases">
        <authorList>
            <person name="Soares A.E.R."/>
            <person name="Aleixo A."/>
            <person name="Schneider P."/>
            <person name="Miyaki C.Y."/>
            <person name="Schneider M.P."/>
            <person name="Mello C."/>
            <person name="Vasconcelos A.T.R."/>
        </authorList>
    </citation>
    <scope>NUCLEOTIDE SEQUENCE</scope>
    <source>
        <tissue evidence="1">Muscle</tissue>
    </source>
</reference>
<name>A0ABQ9DZI2_9PASS</name>
<evidence type="ECO:0000313" key="1">
    <source>
        <dbReference type="EMBL" id="KAJ7428780.1"/>
    </source>
</evidence>
<comment type="caution">
    <text evidence="1">The sequence shown here is derived from an EMBL/GenBank/DDBJ whole genome shotgun (WGS) entry which is preliminary data.</text>
</comment>
<dbReference type="EMBL" id="WHWB01014685">
    <property type="protein sequence ID" value="KAJ7428780.1"/>
    <property type="molecule type" value="Genomic_DNA"/>
</dbReference>
<gene>
    <name evidence="1" type="ORF">WISP_00757</name>
</gene>
<dbReference type="Proteomes" id="UP001145742">
    <property type="component" value="Unassembled WGS sequence"/>
</dbReference>